<dbReference type="SFLD" id="SFLDS00005">
    <property type="entry name" value="Isoprenoid_Synthase_Type_I"/>
    <property type="match status" value="1"/>
</dbReference>
<dbReference type="Pfam" id="PF00348">
    <property type="entry name" value="polyprenyl_synt"/>
    <property type="match status" value="1"/>
</dbReference>
<dbReference type="GO" id="GO:0046872">
    <property type="term" value="F:metal ion binding"/>
    <property type="evidence" value="ECO:0007669"/>
    <property type="project" value="UniProtKB-KW"/>
</dbReference>
<sequence length="364" mass="38328">MAAIDDVTDGRPAREVLAWSRTLVDPALREAVANLPPSMRDIAGYHFGWWDEHGRPSGVDGGKALRPALVLLSATAVGGAPTAAVPAAVGVELVHNFSLLHDDVMDGDVTRRHRPTAWSVYGRSSAILAGDALLTLACDVVASSGHPAAHEGTRRLNATVLSLIDGQSADMAFERRVDVGVRECLSMVERKTAALLGCASHLGAAFGGAPPERVERMRSFGARLGMAFQFVDDLLGIWGDPETTGKPAHSDLRNRKKSLPVVAALASGTPAGHELAALYGREPYDEPLSGAEVPRAAELIESAGAREWSRRQVDELLANARHDLHACFPQEQAAAELAALASLATTEREPSSAGGSVSDAEPPA</sequence>
<dbReference type="GO" id="GO:0004161">
    <property type="term" value="F:dimethylallyltranstransferase activity"/>
    <property type="evidence" value="ECO:0007669"/>
    <property type="project" value="UniProtKB-EC"/>
</dbReference>
<gene>
    <name evidence="5" type="ORF">F4561_005936</name>
</gene>
<dbReference type="PANTHER" id="PTHR12001:SF86">
    <property type="entry name" value="GERANYLGERANYL DIPHOSPHATE SYNTHASE"/>
    <property type="match status" value="1"/>
</dbReference>
<evidence type="ECO:0000256" key="3">
    <source>
        <dbReference type="RuleBase" id="RU004466"/>
    </source>
</evidence>
<comment type="similarity">
    <text evidence="3">Belongs to the FPP/GGPP synthase family.</text>
</comment>
<dbReference type="SUPFAM" id="SSF48576">
    <property type="entry name" value="Terpenoid synthases"/>
    <property type="match status" value="1"/>
</dbReference>
<dbReference type="SFLD" id="SFLDG01017">
    <property type="entry name" value="Polyprenyl_Transferase_Like"/>
    <property type="match status" value="1"/>
</dbReference>
<dbReference type="EC" id="2.5.1.29" evidence="5"/>
<dbReference type="PANTHER" id="PTHR12001">
    <property type="entry name" value="GERANYLGERANYL PYROPHOSPHATE SYNTHASE"/>
    <property type="match status" value="1"/>
</dbReference>
<dbReference type="GO" id="GO:0008299">
    <property type="term" value="P:isoprenoid biosynthetic process"/>
    <property type="evidence" value="ECO:0007669"/>
    <property type="project" value="InterPro"/>
</dbReference>
<dbReference type="GO" id="GO:0004311">
    <property type="term" value="F:geranylgeranyl diphosphate synthase activity"/>
    <property type="evidence" value="ECO:0007669"/>
    <property type="project" value="UniProtKB-EC"/>
</dbReference>
<dbReference type="EC" id="2.5.1.10" evidence="5"/>
<keyword evidence="3 5" id="KW-0808">Transferase</keyword>
<dbReference type="Gene3D" id="1.10.600.10">
    <property type="entry name" value="Farnesyl Diphosphate Synthase"/>
    <property type="match status" value="1"/>
</dbReference>
<dbReference type="CDD" id="cd00685">
    <property type="entry name" value="Trans_IPPS_HT"/>
    <property type="match status" value="1"/>
</dbReference>
<dbReference type="RefSeq" id="WP_184584829.1">
    <property type="nucleotide sequence ID" value="NZ_JACHJT010000002.1"/>
</dbReference>
<evidence type="ECO:0000256" key="1">
    <source>
        <dbReference type="ARBA" id="ARBA00022723"/>
    </source>
</evidence>
<dbReference type="PROSITE" id="PS00723">
    <property type="entry name" value="POLYPRENYL_SYNTHASE_1"/>
    <property type="match status" value="1"/>
</dbReference>
<name>A0A7W7RN69_9ACTN</name>
<comment type="caution">
    <text evidence="5">The sequence shown here is derived from an EMBL/GenBank/DDBJ whole genome shotgun (WGS) entry which is preliminary data.</text>
</comment>
<dbReference type="EC" id="2.5.1.1" evidence="5"/>
<organism evidence="5 6">
    <name type="scientific">Lipingzhangella halophila</name>
    <dbReference type="NCBI Taxonomy" id="1783352"/>
    <lineage>
        <taxon>Bacteria</taxon>
        <taxon>Bacillati</taxon>
        <taxon>Actinomycetota</taxon>
        <taxon>Actinomycetes</taxon>
        <taxon>Streptosporangiales</taxon>
        <taxon>Nocardiopsidaceae</taxon>
        <taxon>Lipingzhangella</taxon>
    </lineage>
</organism>
<evidence type="ECO:0000313" key="6">
    <source>
        <dbReference type="Proteomes" id="UP000523007"/>
    </source>
</evidence>
<dbReference type="Proteomes" id="UP000523007">
    <property type="component" value="Unassembled WGS sequence"/>
</dbReference>
<evidence type="ECO:0000256" key="4">
    <source>
        <dbReference type="SAM" id="MobiDB-lite"/>
    </source>
</evidence>
<proteinExistence type="inferred from homology"/>
<evidence type="ECO:0000256" key="2">
    <source>
        <dbReference type="ARBA" id="ARBA00022842"/>
    </source>
</evidence>
<dbReference type="InterPro" id="IPR008949">
    <property type="entry name" value="Isoprenoid_synthase_dom_sf"/>
</dbReference>
<dbReference type="EMBL" id="JACHJT010000002">
    <property type="protein sequence ID" value="MBB4935042.1"/>
    <property type="molecule type" value="Genomic_DNA"/>
</dbReference>
<protein>
    <submittedName>
        <fullName evidence="5">Geranylgeranyl diphosphate synthase type I</fullName>
        <ecNumber evidence="5">2.5.1.1</ecNumber>
        <ecNumber evidence="5">2.5.1.10</ecNumber>
        <ecNumber evidence="5">2.5.1.29</ecNumber>
    </submittedName>
</protein>
<evidence type="ECO:0000313" key="5">
    <source>
        <dbReference type="EMBL" id="MBB4935042.1"/>
    </source>
</evidence>
<dbReference type="GO" id="GO:0004337">
    <property type="term" value="F:(2E,6E)-farnesyl diphosphate synthase activity"/>
    <property type="evidence" value="ECO:0007669"/>
    <property type="project" value="UniProtKB-EC"/>
</dbReference>
<accession>A0A7W7RN69</accession>
<dbReference type="AlphaFoldDB" id="A0A7W7RN69"/>
<feature type="region of interest" description="Disordered" evidence="4">
    <location>
        <begin position="344"/>
        <end position="364"/>
    </location>
</feature>
<dbReference type="InterPro" id="IPR000092">
    <property type="entry name" value="Polyprenyl_synt"/>
</dbReference>
<dbReference type="InterPro" id="IPR033749">
    <property type="entry name" value="Polyprenyl_synt_CS"/>
</dbReference>
<dbReference type="NCBIfam" id="NF041169">
    <property type="entry name" value="f2_encap_cargo4"/>
    <property type="match status" value="1"/>
</dbReference>
<keyword evidence="6" id="KW-1185">Reference proteome</keyword>
<keyword evidence="2" id="KW-0460">Magnesium</keyword>
<reference evidence="5 6" key="1">
    <citation type="submission" date="2020-08" db="EMBL/GenBank/DDBJ databases">
        <title>Sequencing the genomes of 1000 actinobacteria strains.</title>
        <authorList>
            <person name="Klenk H.-P."/>
        </authorList>
    </citation>
    <scope>NUCLEOTIDE SEQUENCE [LARGE SCALE GENOMIC DNA]</scope>
    <source>
        <strain evidence="5 6">DSM 102030</strain>
    </source>
</reference>
<keyword evidence="1" id="KW-0479">Metal-binding</keyword>